<dbReference type="Proteomes" id="UP001595530">
    <property type="component" value="Unassembled WGS sequence"/>
</dbReference>
<dbReference type="NCBIfam" id="TIGR03737">
    <property type="entry name" value="PRTRC_B"/>
    <property type="match status" value="1"/>
</dbReference>
<proteinExistence type="predicted"/>
<keyword evidence="2" id="KW-1185">Reference proteome</keyword>
<evidence type="ECO:0000313" key="1">
    <source>
        <dbReference type="EMBL" id="MFC3111270.1"/>
    </source>
</evidence>
<dbReference type="Pfam" id="PF14460">
    <property type="entry name" value="Prok-E2_D"/>
    <property type="match status" value="1"/>
</dbReference>
<dbReference type="RefSeq" id="WP_390328696.1">
    <property type="nucleotide sequence ID" value="NZ_JBHRTP010000109.1"/>
</dbReference>
<name>A0ABV7FCC6_9BURK</name>
<reference evidence="2" key="1">
    <citation type="journal article" date="2019" name="Int. J. Syst. Evol. Microbiol.">
        <title>The Global Catalogue of Microorganisms (GCM) 10K type strain sequencing project: providing services to taxonomists for standard genome sequencing and annotation.</title>
        <authorList>
            <consortium name="The Broad Institute Genomics Platform"/>
            <consortium name="The Broad Institute Genome Sequencing Center for Infectious Disease"/>
            <person name="Wu L."/>
            <person name="Ma J."/>
        </authorList>
    </citation>
    <scope>NUCLEOTIDE SEQUENCE [LARGE SCALE GENOMIC DNA]</scope>
    <source>
        <strain evidence="2">KCTC 42986</strain>
    </source>
</reference>
<sequence length="243" mass="26951">MEVSIRQSIPNYDLHHAILLYGSGRGSTDLVTIHDVALTKAGPIIKEGRPATKDALLQMFEGVEQHVTRPLQLLHPDILAADNRCLVWWVPAQSRRISFSCKELGKRAAVVPHPALVFAIINYKWFVFALDKNQRPSADAAISVAPYFNVWEAGNICAGSTALPKGNQASNPDAWTNAFFKSAFTHPNVQTKNGLVKYPTGVFAFWRDMLDGKFKEFPTECLVGTKRTLKSMLAQWGKESVNA</sequence>
<dbReference type="InterPro" id="IPR032787">
    <property type="entry name" value="Prok-E2_D"/>
</dbReference>
<gene>
    <name evidence="1" type="ORF">ACFOFO_25555</name>
</gene>
<accession>A0ABV7FCC6</accession>
<dbReference type="InterPro" id="IPR022280">
    <property type="entry name" value="PRTRC_protein-B"/>
</dbReference>
<organism evidence="1 2">
    <name type="scientific">Undibacterium arcticum</name>
    <dbReference type="NCBI Taxonomy" id="1762892"/>
    <lineage>
        <taxon>Bacteria</taxon>
        <taxon>Pseudomonadati</taxon>
        <taxon>Pseudomonadota</taxon>
        <taxon>Betaproteobacteria</taxon>
        <taxon>Burkholderiales</taxon>
        <taxon>Oxalobacteraceae</taxon>
        <taxon>Undibacterium</taxon>
    </lineage>
</organism>
<evidence type="ECO:0000313" key="2">
    <source>
        <dbReference type="Proteomes" id="UP001595530"/>
    </source>
</evidence>
<comment type="caution">
    <text evidence="1">The sequence shown here is derived from an EMBL/GenBank/DDBJ whole genome shotgun (WGS) entry which is preliminary data.</text>
</comment>
<protein>
    <submittedName>
        <fullName evidence="1">PRTRC system protein B</fullName>
    </submittedName>
</protein>
<dbReference type="EMBL" id="JBHRTP010000109">
    <property type="protein sequence ID" value="MFC3111270.1"/>
    <property type="molecule type" value="Genomic_DNA"/>
</dbReference>